<dbReference type="EMBL" id="CM004479">
    <property type="protein sequence ID" value="OCT70036.1"/>
    <property type="molecule type" value="Genomic_DNA"/>
</dbReference>
<reference evidence="2" key="1">
    <citation type="journal article" date="2016" name="Nature">
        <title>Genome evolution in the allotetraploid frog Xenopus laevis.</title>
        <authorList>
            <person name="Session A.M."/>
            <person name="Uno Y."/>
            <person name="Kwon T."/>
            <person name="Chapman J.A."/>
            <person name="Toyoda A."/>
            <person name="Takahashi S."/>
            <person name="Fukui A."/>
            <person name="Hikosaka A."/>
            <person name="Suzuki A."/>
            <person name="Kondo M."/>
            <person name="van Heeringen S.J."/>
            <person name="Quigley I."/>
            <person name="Heinz S."/>
            <person name="Ogino H."/>
            <person name="Ochi H."/>
            <person name="Hellsten U."/>
            <person name="Lyons J.B."/>
            <person name="Simakov O."/>
            <person name="Putnam N."/>
            <person name="Stites J."/>
            <person name="Kuroki Y."/>
            <person name="Tanaka T."/>
            <person name="Michiue T."/>
            <person name="Watanabe M."/>
            <person name="Bogdanovic O."/>
            <person name="Lister R."/>
            <person name="Georgiou G."/>
            <person name="Paranjpe S.S."/>
            <person name="van Kruijsbergen I."/>
            <person name="Shu S."/>
            <person name="Carlson J."/>
            <person name="Kinoshita T."/>
            <person name="Ohta Y."/>
            <person name="Mawaribuchi S."/>
            <person name="Jenkins J."/>
            <person name="Grimwood J."/>
            <person name="Schmutz J."/>
            <person name="Mitros T."/>
            <person name="Mozaffari S.V."/>
            <person name="Suzuki Y."/>
            <person name="Haramoto Y."/>
            <person name="Yamamoto T.S."/>
            <person name="Takagi C."/>
            <person name="Heald R."/>
            <person name="Miller K."/>
            <person name="Haudenschild C."/>
            <person name="Kitzman J."/>
            <person name="Nakayama T."/>
            <person name="Izutsu Y."/>
            <person name="Robert J."/>
            <person name="Fortriede J."/>
            <person name="Burns K."/>
            <person name="Lotay V."/>
            <person name="Karimi K."/>
            <person name="Yasuoka Y."/>
            <person name="Dichmann D.S."/>
            <person name="Flajnik M.F."/>
            <person name="Houston D.W."/>
            <person name="Shendure J."/>
            <person name="DuPasquier L."/>
            <person name="Vize P.D."/>
            <person name="Zorn A.M."/>
            <person name="Ito M."/>
            <person name="Marcotte E.M."/>
            <person name="Wallingford J.B."/>
            <person name="Ito Y."/>
            <person name="Asashima M."/>
            <person name="Ueno N."/>
            <person name="Matsuda Y."/>
            <person name="Veenstra G.J."/>
            <person name="Fujiyama A."/>
            <person name="Harland R.M."/>
            <person name="Taira M."/>
            <person name="Rokhsar D.S."/>
        </authorList>
    </citation>
    <scope>NUCLEOTIDE SEQUENCE [LARGE SCALE GENOMIC DNA]</scope>
    <source>
        <strain evidence="2">J</strain>
    </source>
</reference>
<dbReference type="Proteomes" id="UP000694892">
    <property type="component" value="Chromosome 7S"/>
</dbReference>
<dbReference type="AlphaFoldDB" id="A0A974HA69"/>
<sequence>MWSSSGDGENRRGGFTESSYFLLLIFPARNLLSPPAANSQCIPLLPVSPIPLCLCQSPTSYFSPCN</sequence>
<accession>A0A974HA69</accession>
<evidence type="ECO:0000313" key="2">
    <source>
        <dbReference type="Proteomes" id="UP000694892"/>
    </source>
</evidence>
<protein>
    <submittedName>
        <fullName evidence="1">Uncharacterized protein</fullName>
    </submittedName>
</protein>
<name>A0A974HA69_XENLA</name>
<evidence type="ECO:0000313" key="1">
    <source>
        <dbReference type="EMBL" id="OCT70036.1"/>
    </source>
</evidence>
<proteinExistence type="predicted"/>
<gene>
    <name evidence="1" type="ORF">XELAEV_18036960mg</name>
</gene>
<organism evidence="1 2">
    <name type="scientific">Xenopus laevis</name>
    <name type="common">African clawed frog</name>
    <dbReference type="NCBI Taxonomy" id="8355"/>
    <lineage>
        <taxon>Eukaryota</taxon>
        <taxon>Metazoa</taxon>
        <taxon>Chordata</taxon>
        <taxon>Craniata</taxon>
        <taxon>Vertebrata</taxon>
        <taxon>Euteleostomi</taxon>
        <taxon>Amphibia</taxon>
        <taxon>Batrachia</taxon>
        <taxon>Anura</taxon>
        <taxon>Pipoidea</taxon>
        <taxon>Pipidae</taxon>
        <taxon>Xenopodinae</taxon>
        <taxon>Xenopus</taxon>
        <taxon>Xenopus</taxon>
    </lineage>
</organism>